<evidence type="ECO:0000313" key="3">
    <source>
        <dbReference type="Proteomes" id="UP001501074"/>
    </source>
</evidence>
<feature type="transmembrane region" description="Helical" evidence="1">
    <location>
        <begin position="6"/>
        <end position="27"/>
    </location>
</feature>
<feature type="transmembrane region" description="Helical" evidence="1">
    <location>
        <begin position="39"/>
        <end position="62"/>
    </location>
</feature>
<dbReference type="EMBL" id="BAAAZO010000003">
    <property type="protein sequence ID" value="GAA3606691.1"/>
    <property type="molecule type" value="Genomic_DNA"/>
</dbReference>
<evidence type="ECO:0000256" key="1">
    <source>
        <dbReference type="SAM" id="Phobius"/>
    </source>
</evidence>
<dbReference type="Proteomes" id="UP001501074">
    <property type="component" value="Unassembled WGS sequence"/>
</dbReference>
<protein>
    <recommendedName>
        <fullName evidence="4">PQ loop repeat protein</fullName>
    </recommendedName>
</protein>
<reference evidence="3" key="1">
    <citation type="journal article" date="2019" name="Int. J. Syst. Evol. Microbiol.">
        <title>The Global Catalogue of Microorganisms (GCM) 10K type strain sequencing project: providing services to taxonomists for standard genome sequencing and annotation.</title>
        <authorList>
            <consortium name="The Broad Institute Genomics Platform"/>
            <consortium name="The Broad Institute Genome Sequencing Center for Infectious Disease"/>
            <person name="Wu L."/>
            <person name="Ma J."/>
        </authorList>
    </citation>
    <scope>NUCLEOTIDE SEQUENCE [LARGE SCALE GENOMIC DNA]</scope>
    <source>
        <strain evidence="3">JCM 16902</strain>
    </source>
</reference>
<keyword evidence="1" id="KW-0812">Transmembrane</keyword>
<keyword evidence="1" id="KW-0472">Membrane</keyword>
<organism evidence="2 3">
    <name type="scientific">Kineosporia mesophila</name>
    <dbReference type="NCBI Taxonomy" id="566012"/>
    <lineage>
        <taxon>Bacteria</taxon>
        <taxon>Bacillati</taxon>
        <taxon>Actinomycetota</taxon>
        <taxon>Actinomycetes</taxon>
        <taxon>Kineosporiales</taxon>
        <taxon>Kineosporiaceae</taxon>
        <taxon>Kineosporia</taxon>
    </lineage>
</organism>
<accession>A0ABP6ZHX3</accession>
<feature type="transmembrane region" description="Helical" evidence="1">
    <location>
        <begin position="68"/>
        <end position="88"/>
    </location>
</feature>
<feature type="transmembrane region" description="Helical" evidence="1">
    <location>
        <begin position="177"/>
        <end position="197"/>
    </location>
</feature>
<sequence length="233" mass="24556">MLEWVVSSLAVHTFGVGTVVLAVAVSVPQYLHLRRGGTAAGVSLPAVLNSAISFFAWTVYALCIPDGWLIASSAVGLPFAAITVYAAWKAGAARERMWLPTVWSAVLLGTAVVDLTTERHVAELVVGASIGWFVIPAIVKAWTSRDVSGIAAGSWWVQALEGGLFLGYGVAGDVYASVVYGVVAVTGSGVVLGRLALGHRPLRVPRHRADTPRIVPQRHVRSRAGLVRLTTPG</sequence>
<gene>
    <name evidence="2" type="ORF">GCM10022223_23250</name>
</gene>
<dbReference type="Gene3D" id="1.20.1280.290">
    <property type="match status" value="1"/>
</dbReference>
<comment type="caution">
    <text evidence="2">The sequence shown here is derived from an EMBL/GenBank/DDBJ whole genome shotgun (WGS) entry which is preliminary data.</text>
</comment>
<name>A0ABP6ZHX3_9ACTN</name>
<keyword evidence="3" id="KW-1185">Reference proteome</keyword>
<proteinExistence type="predicted"/>
<keyword evidence="1" id="KW-1133">Transmembrane helix</keyword>
<feature type="transmembrane region" description="Helical" evidence="1">
    <location>
        <begin position="121"/>
        <end position="139"/>
    </location>
</feature>
<evidence type="ECO:0000313" key="2">
    <source>
        <dbReference type="EMBL" id="GAA3606691.1"/>
    </source>
</evidence>
<dbReference type="RefSeq" id="WP_231488228.1">
    <property type="nucleotide sequence ID" value="NZ_BAAAZO010000003.1"/>
</dbReference>
<evidence type="ECO:0008006" key="4">
    <source>
        <dbReference type="Google" id="ProtNLM"/>
    </source>
</evidence>